<keyword evidence="2" id="KW-0564">Palmitate</keyword>
<keyword evidence="2" id="KW-0472">Membrane</keyword>
<keyword evidence="2" id="KW-0449">Lipoprotein</keyword>
<evidence type="ECO:0000313" key="3">
    <source>
        <dbReference type="EMBL" id="MBA5639391.1"/>
    </source>
</evidence>
<dbReference type="SUPFAM" id="SSF56954">
    <property type="entry name" value="Outer membrane efflux proteins (OEP)"/>
    <property type="match status" value="1"/>
</dbReference>
<feature type="chain" id="PRO_5031599302" evidence="2">
    <location>
        <begin position="21"/>
        <end position="469"/>
    </location>
</feature>
<dbReference type="PROSITE" id="PS51257">
    <property type="entry name" value="PROKAR_LIPOPROTEIN"/>
    <property type="match status" value="1"/>
</dbReference>
<keyword evidence="2" id="KW-1134">Transmembrane beta strand</keyword>
<dbReference type="InterPro" id="IPR010131">
    <property type="entry name" value="MdtP/NodT-like"/>
</dbReference>
<dbReference type="Proteomes" id="UP000534388">
    <property type="component" value="Unassembled WGS sequence"/>
</dbReference>
<dbReference type="Gene3D" id="2.20.200.10">
    <property type="entry name" value="Outer membrane efflux proteins (OEP)"/>
    <property type="match status" value="1"/>
</dbReference>
<keyword evidence="4" id="KW-1185">Reference proteome</keyword>
<name>A0A7W2EVK2_9BURK</name>
<sequence>MKKSLISLAVVALLSGCSLAPVYVRPAMPVAPHWPDGDAAPRPVALAAKPEPYALGWREFIVNEDLRKLIDVALANNRDLRISSLNIDRARAQYGLERADRIPHIDANLGQAASRVPSRLSATGDGYVARQYGAGLAITAFELDFFGRVSSLSESALQSYLGTVEARRAQQIALVAEVTNAWLTLAADQQRLQLSEAALISQQSTLALSQRRMQLGSASSLDVYEVQSSVEAARNDVAVYQAQVAADRNALALLVGRSVPPELLPQASLGTVARLAELEEGIPSSVLQRRPDVLEAERALQAANANIGAARAAFFPSISLTASAGSASSDLSGLFKTGSRTWTFSPQVNLPIFSGGANQANLEIAEVTRDISVAQYEKAVQSAFREVADALAQRGTLTERLASQTALVAASEKSYRIHEERYRQGAESYLSALVSQRAMYAAQQGLITARLDRISNQVALYKTLGGGWQ</sequence>
<dbReference type="RefSeq" id="WP_182165867.1">
    <property type="nucleotide sequence ID" value="NZ_JACEZT010000015.1"/>
</dbReference>
<organism evidence="3 4">
    <name type="scientific">Rugamonas brunnea</name>
    <dbReference type="NCBI Taxonomy" id="2758569"/>
    <lineage>
        <taxon>Bacteria</taxon>
        <taxon>Pseudomonadati</taxon>
        <taxon>Pseudomonadota</taxon>
        <taxon>Betaproteobacteria</taxon>
        <taxon>Burkholderiales</taxon>
        <taxon>Oxalobacteraceae</taxon>
        <taxon>Telluria group</taxon>
        <taxon>Rugamonas</taxon>
    </lineage>
</organism>
<evidence type="ECO:0000313" key="4">
    <source>
        <dbReference type="Proteomes" id="UP000534388"/>
    </source>
</evidence>
<dbReference type="GO" id="GO:0005886">
    <property type="term" value="C:plasma membrane"/>
    <property type="evidence" value="ECO:0007669"/>
    <property type="project" value="UniProtKB-SubCell"/>
</dbReference>
<keyword evidence="2" id="KW-0812">Transmembrane</keyword>
<protein>
    <submittedName>
        <fullName evidence="3">Efflux transporter outer membrane subunit</fullName>
    </submittedName>
</protein>
<dbReference type="AlphaFoldDB" id="A0A7W2EVK2"/>
<dbReference type="Gene3D" id="1.20.1600.10">
    <property type="entry name" value="Outer membrane efflux proteins (OEP)"/>
    <property type="match status" value="1"/>
</dbReference>
<feature type="signal peptide" evidence="2">
    <location>
        <begin position="1"/>
        <end position="20"/>
    </location>
</feature>
<dbReference type="GO" id="GO:0015562">
    <property type="term" value="F:efflux transmembrane transporter activity"/>
    <property type="evidence" value="ECO:0007669"/>
    <property type="project" value="InterPro"/>
</dbReference>
<proteinExistence type="inferred from homology"/>
<gene>
    <name evidence="3" type="ORF">H3H37_20210</name>
</gene>
<evidence type="ECO:0000256" key="2">
    <source>
        <dbReference type="RuleBase" id="RU362097"/>
    </source>
</evidence>
<evidence type="ECO:0000256" key="1">
    <source>
        <dbReference type="ARBA" id="ARBA00007613"/>
    </source>
</evidence>
<keyword evidence="2" id="KW-0732">Signal</keyword>
<comment type="similarity">
    <text evidence="1 2">Belongs to the outer membrane factor (OMF) (TC 1.B.17) family.</text>
</comment>
<dbReference type="PANTHER" id="PTHR30203:SF32">
    <property type="entry name" value="CATION EFFLUX SYSTEM PROTEIN CUSC"/>
    <property type="match status" value="1"/>
</dbReference>
<reference evidence="3 4" key="1">
    <citation type="submission" date="2020-07" db="EMBL/GenBank/DDBJ databases">
        <title>Novel species isolated from subtropical streams in China.</title>
        <authorList>
            <person name="Lu H."/>
        </authorList>
    </citation>
    <scope>NUCLEOTIDE SEQUENCE [LARGE SCALE GENOMIC DNA]</scope>
    <source>
        <strain evidence="3 4">LX20W</strain>
    </source>
</reference>
<dbReference type="PANTHER" id="PTHR30203">
    <property type="entry name" value="OUTER MEMBRANE CATION EFFLUX PROTEIN"/>
    <property type="match status" value="1"/>
</dbReference>
<accession>A0A7W2EVK2</accession>
<dbReference type="InterPro" id="IPR003423">
    <property type="entry name" value="OMP_efflux"/>
</dbReference>
<comment type="caution">
    <text evidence="3">The sequence shown here is derived from an EMBL/GenBank/DDBJ whole genome shotgun (WGS) entry which is preliminary data.</text>
</comment>
<dbReference type="NCBIfam" id="TIGR01845">
    <property type="entry name" value="outer_NodT"/>
    <property type="match status" value="1"/>
</dbReference>
<dbReference type="EMBL" id="JACEZT010000015">
    <property type="protein sequence ID" value="MBA5639391.1"/>
    <property type="molecule type" value="Genomic_DNA"/>
</dbReference>
<dbReference type="Pfam" id="PF02321">
    <property type="entry name" value="OEP"/>
    <property type="match status" value="2"/>
</dbReference>
<comment type="subcellular location">
    <subcellularLocation>
        <location evidence="2">Cell membrane</location>
        <topology evidence="2">Lipid-anchor</topology>
    </subcellularLocation>
</comment>